<dbReference type="PANTHER" id="PTHR21212:SF0">
    <property type="entry name" value="SEIPIN"/>
    <property type="match status" value="1"/>
</dbReference>
<feature type="transmembrane region" description="Helical" evidence="7">
    <location>
        <begin position="234"/>
        <end position="256"/>
    </location>
</feature>
<dbReference type="STRING" id="133385.A0A2T9Z0J5"/>
<dbReference type="AlphaFoldDB" id="A0A2T9Z0J5"/>
<keyword evidence="3" id="KW-0256">Endoplasmic reticulum</keyword>
<keyword evidence="2 7" id="KW-0812">Transmembrane</keyword>
<evidence type="ECO:0000313" key="9">
    <source>
        <dbReference type="Proteomes" id="UP000245383"/>
    </source>
</evidence>
<dbReference type="OrthoDB" id="3990054at2759"/>
<reference evidence="8 9" key="1">
    <citation type="journal article" date="2018" name="MBio">
        <title>Comparative Genomics Reveals the Core Gene Toolbox for the Fungus-Insect Symbiosis.</title>
        <authorList>
            <person name="Wang Y."/>
            <person name="Stata M."/>
            <person name="Wang W."/>
            <person name="Stajich J.E."/>
            <person name="White M.M."/>
            <person name="Moncalvo J.M."/>
        </authorList>
    </citation>
    <scope>NUCLEOTIDE SEQUENCE [LARGE SCALE GENOMIC DNA]</scope>
    <source>
        <strain evidence="8 9">SWE-8-4</strain>
    </source>
</reference>
<accession>A0A2T9Z0J5</accession>
<keyword evidence="6 7" id="KW-0472">Membrane</keyword>
<gene>
    <name evidence="8" type="ORF">BB561_000098</name>
</gene>
<evidence type="ECO:0000313" key="8">
    <source>
        <dbReference type="EMBL" id="PVU98110.1"/>
    </source>
</evidence>
<evidence type="ECO:0000256" key="7">
    <source>
        <dbReference type="SAM" id="Phobius"/>
    </source>
</evidence>
<dbReference type="InterPro" id="IPR009617">
    <property type="entry name" value="Seipin"/>
</dbReference>
<keyword evidence="4 7" id="KW-1133">Transmembrane helix</keyword>
<dbReference type="GO" id="GO:0005789">
    <property type="term" value="C:endoplasmic reticulum membrane"/>
    <property type="evidence" value="ECO:0007669"/>
    <property type="project" value="UniProtKB-SubCell"/>
</dbReference>
<protein>
    <recommendedName>
        <fullName evidence="10">Seipin</fullName>
    </recommendedName>
</protein>
<evidence type="ECO:0000256" key="2">
    <source>
        <dbReference type="ARBA" id="ARBA00022692"/>
    </source>
</evidence>
<dbReference type="EMBL" id="MBFR01000003">
    <property type="protein sequence ID" value="PVU98110.1"/>
    <property type="molecule type" value="Genomic_DNA"/>
</dbReference>
<keyword evidence="9" id="KW-1185">Reference proteome</keyword>
<dbReference type="PANTHER" id="PTHR21212">
    <property type="entry name" value="BERNARDINELLI-SEIP CONGENITAL LIPODYSTROPHY 2 HOMOLOG BSCL2 PROTEIN"/>
    <property type="match status" value="1"/>
</dbReference>
<dbReference type="Proteomes" id="UP000245383">
    <property type="component" value="Unassembled WGS sequence"/>
</dbReference>
<evidence type="ECO:0000256" key="5">
    <source>
        <dbReference type="ARBA" id="ARBA00023098"/>
    </source>
</evidence>
<feature type="transmembrane region" description="Helical" evidence="7">
    <location>
        <begin position="41"/>
        <end position="65"/>
    </location>
</feature>
<keyword evidence="5" id="KW-0443">Lipid metabolism</keyword>
<dbReference type="CDD" id="cd23995">
    <property type="entry name" value="Seipin_BSCL2_like"/>
    <property type="match status" value="1"/>
</dbReference>
<sequence length="403" mass="46713">MNFEPEPIIERVSINDQATEQKKHWARVYFGRFSSLILRGLFFNGILIETAISAIILYLLFYWIYMPTVELNQPIFFNFSDDGASAKLDLYNVQKSMKLSSYQAYNMEVYLKVPTSEQNQNIGNFMVSLQLINSNNEPYLTIKKPAICKYRSALVRQIHGLVFFFPMLITGIGDESEVMFIRMIDGISDLEHKDVRSIVVNVDKRLQIYNSELRITAAFSGIRYLMYYWKIPSASLFIGVSFLLQITFGLLSWALLEKYIQNNSIRASTLNNQFDLADYGFNQEQELQDASTPTTRFIRPQNKNNDITIDEIGSPVLERSFSLNDYESIVPDMDVNKYADEVEEEKKYYDSPITEQEIGLESLAIFDIQKENQYEDLSDFESVPTSQSKIARTARRRKYIIKS</sequence>
<dbReference type="Pfam" id="PF06775">
    <property type="entry name" value="Seipin"/>
    <property type="match status" value="1"/>
</dbReference>
<evidence type="ECO:0008006" key="10">
    <source>
        <dbReference type="Google" id="ProtNLM"/>
    </source>
</evidence>
<evidence type="ECO:0000256" key="3">
    <source>
        <dbReference type="ARBA" id="ARBA00022824"/>
    </source>
</evidence>
<name>A0A2T9Z0J5_9FUNG</name>
<evidence type="ECO:0000256" key="4">
    <source>
        <dbReference type="ARBA" id="ARBA00022989"/>
    </source>
</evidence>
<feature type="transmembrane region" description="Helical" evidence="7">
    <location>
        <begin position="153"/>
        <end position="173"/>
    </location>
</feature>
<dbReference type="GO" id="GO:0006629">
    <property type="term" value="P:lipid metabolic process"/>
    <property type="evidence" value="ECO:0007669"/>
    <property type="project" value="UniProtKB-KW"/>
</dbReference>
<evidence type="ECO:0000256" key="1">
    <source>
        <dbReference type="ARBA" id="ARBA00004477"/>
    </source>
</evidence>
<comment type="subcellular location">
    <subcellularLocation>
        <location evidence="1">Endoplasmic reticulum membrane</location>
        <topology evidence="1">Multi-pass membrane protein</topology>
    </subcellularLocation>
</comment>
<organism evidence="8 9">
    <name type="scientific">Smittium simulii</name>
    <dbReference type="NCBI Taxonomy" id="133385"/>
    <lineage>
        <taxon>Eukaryota</taxon>
        <taxon>Fungi</taxon>
        <taxon>Fungi incertae sedis</taxon>
        <taxon>Zoopagomycota</taxon>
        <taxon>Kickxellomycotina</taxon>
        <taxon>Harpellomycetes</taxon>
        <taxon>Harpellales</taxon>
        <taxon>Legeriomycetaceae</taxon>
        <taxon>Smittium</taxon>
    </lineage>
</organism>
<comment type="caution">
    <text evidence="8">The sequence shown here is derived from an EMBL/GenBank/DDBJ whole genome shotgun (WGS) entry which is preliminary data.</text>
</comment>
<evidence type="ECO:0000256" key="6">
    <source>
        <dbReference type="ARBA" id="ARBA00023136"/>
    </source>
</evidence>
<proteinExistence type="predicted"/>
<dbReference type="GO" id="GO:0140042">
    <property type="term" value="P:lipid droplet formation"/>
    <property type="evidence" value="ECO:0007669"/>
    <property type="project" value="UniProtKB-ARBA"/>
</dbReference>